<dbReference type="InterPro" id="IPR006674">
    <property type="entry name" value="HD_domain"/>
</dbReference>
<keyword evidence="3" id="KW-1185">Reference proteome</keyword>
<dbReference type="NCBIfam" id="TIGR00277">
    <property type="entry name" value="HDIG"/>
    <property type="match status" value="1"/>
</dbReference>
<dbReference type="CDD" id="cd00077">
    <property type="entry name" value="HDc"/>
    <property type="match status" value="1"/>
</dbReference>
<reference evidence="3" key="1">
    <citation type="submission" date="2021-01" db="EMBL/GenBank/DDBJ databases">
        <title>Genome public.</title>
        <authorList>
            <person name="Liu C."/>
            <person name="Sun Q."/>
        </authorList>
    </citation>
    <scope>NUCLEOTIDE SEQUENCE [LARGE SCALE GENOMIC DNA]</scope>
    <source>
        <strain evidence="3">YIM B02505</strain>
    </source>
</reference>
<gene>
    <name evidence="2" type="ORF">JHL18_11315</name>
</gene>
<proteinExistence type="predicted"/>
<dbReference type="SMART" id="SM00471">
    <property type="entry name" value="HDc"/>
    <property type="match status" value="1"/>
</dbReference>
<dbReference type="InterPro" id="IPR003607">
    <property type="entry name" value="HD/PDEase_dom"/>
</dbReference>
<evidence type="ECO:0000313" key="3">
    <source>
        <dbReference type="Proteomes" id="UP000596739"/>
    </source>
</evidence>
<dbReference type="RefSeq" id="WP_200269216.1">
    <property type="nucleotide sequence ID" value="NZ_JAENHN010000034.1"/>
</dbReference>
<comment type="caution">
    <text evidence="2">The sequence shown here is derived from an EMBL/GenBank/DDBJ whole genome shotgun (WGS) entry which is preliminary data.</text>
</comment>
<dbReference type="SUPFAM" id="SSF109604">
    <property type="entry name" value="HD-domain/PDEase-like"/>
    <property type="match status" value="1"/>
</dbReference>
<dbReference type="Pfam" id="PF01966">
    <property type="entry name" value="HD"/>
    <property type="match status" value="1"/>
</dbReference>
<sequence length="158" mass="18622">MRRVNLILNHPLFKENISLCEEYERDREFCKHDIQHSLDVARIMYVKTMEKKISIDKELIYATALLHDIGRAKQYKFSIPHEIGGKQLAACIMKEVGFNVDEIEFVSEIISNHRGNQHQEVDDLESCFYQADFMARSCYICNAREKCKWITKNDVLVY</sequence>
<dbReference type="EMBL" id="JAENHN010000034">
    <property type="protein sequence ID" value="MBK1811220.1"/>
    <property type="molecule type" value="Genomic_DNA"/>
</dbReference>
<accession>A0ABS1EPE2</accession>
<feature type="domain" description="HD/PDEase" evidence="1">
    <location>
        <begin position="29"/>
        <end position="146"/>
    </location>
</feature>
<evidence type="ECO:0000259" key="1">
    <source>
        <dbReference type="SMART" id="SM00471"/>
    </source>
</evidence>
<protein>
    <submittedName>
        <fullName evidence="2">HD domain-containing protein</fullName>
    </submittedName>
</protein>
<dbReference type="Proteomes" id="UP000596739">
    <property type="component" value="Unassembled WGS sequence"/>
</dbReference>
<evidence type="ECO:0000313" key="2">
    <source>
        <dbReference type="EMBL" id="MBK1811220.1"/>
    </source>
</evidence>
<dbReference type="InterPro" id="IPR006675">
    <property type="entry name" value="HDIG_dom"/>
</dbReference>
<organism evidence="2 3">
    <name type="scientific">Clostridium yunnanense</name>
    <dbReference type="NCBI Taxonomy" id="2800325"/>
    <lineage>
        <taxon>Bacteria</taxon>
        <taxon>Bacillati</taxon>
        <taxon>Bacillota</taxon>
        <taxon>Clostridia</taxon>
        <taxon>Eubacteriales</taxon>
        <taxon>Clostridiaceae</taxon>
        <taxon>Clostridium</taxon>
    </lineage>
</organism>
<dbReference type="Gene3D" id="1.10.3210.10">
    <property type="entry name" value="Hypothetical protein af1432"/>
    <property type="match status" value="1"/>
</dbReference>
<name>A0ABS1EPE2_9CLOT</name>